<comment type="caution">
    <text evidence="3">The sequence shown here is derived from an EMBL/GenBank/DDBJ whole genome shotgun (WGS) entry which is preliminary data.</text>
</comment>
<dbReference type="PANTHER" id="PTHR33232:SF20">
    <property type="entry name" value="PROTEIN SIEVE ELEMENT OCCLUSION B-LIKE"/>
    <property type="match status" value="1"/>
</dbReference>
<evidence type="ECO:0000259" key="2">
    <source>
        <dbReference type="Pfam" id="PF14576"/>
    </source>
</evidence>
<dbReference type="InterPro" id="IPR027942">
    <property type="entry name" value="SEO_N"/>
</dbReference>
<evidence type="ECO:0000313" key="3">
    <source>
        <dbReference type="EMBL" id="KAJ4975902.1"/>
    </source>
</evidence>
<feature type="compositionally biased region" description="Basic and acidic residues" evidence="1">
    <location>
        <begin position="520"/>
        <end position="556"/>
    </location>
</feature>
<feature type="domain" description="Sieve element occlusion N-terminal" evidence="2">
    <location>
        <begin position="248"/>
        <end position="496"/>
    </location>
</feature>
<feature type="domain" description="Sieve element occlusion N-terminal" evidence="2">
    <location>
        <begin position="15"/>
        <end position="235"/>
    </location>
</feature>
<evidence type="ECO:0000256" key="1">
    <source>
        <dbReference type="SAM" id="MobiDB-lite"/>
    </source>
</evidence>
<dbReference type="GO" id="GO:0010088">
    <property type="term" value="P:phloem development"/>
    <property type="evidence" value="ECO:0007669"/>
    <property type="project" value="InterPro"/>
</dbReference>
<accession>A0A9Q0KSH7</accession>
<gene>
    <name evidence="3" type="ORF">NE237_001008</name>
</gene>
<proteinExistence type="predicted"/>
<feature type="region of interest" description="Disordered" evidence="1">
    <location>
        <begin position="520"/>
        <end position="564"/>
    </location>
</feature>
<sequence length="564" mass="63271">MESNEDGNRNFIINTPDGMEVDIRRLHKLIKETLMPSATRIVERDHQVVDANPFVQIYMELKGFMGDLVNPLFHSLHLHRFKSSNGNRGKCSKGGGVNSATVALFQTMSNYSWEVKMVLAFAALAVVYGEFLLMADQTGPLAQSIKLLKQFPNKSKLRKIQNLIDALVKVTNTIVKIGDSQSAGNNVTVVFQTVNYIVVCVSHITGFVGLDDGDTRDVDLLELTKKVDEMNKQLARMKPPRDLIFNVNAIRSTHVNNGKIEIIELNTLHKFINEILVYSTSSISSAVQEDPRYRRADILLDRLVDQLKSFRSSSEDCQKKLTETIQKICEELLCKCSREGDENSKTVALFKMLSNYSWEAKMVLTLASFAVIYGESSLMAKKTNSLADSIKLLKQSPGKSQLFKIQSLINVIVKVTERIAQVEVEVKDWRNENISTHIETTISWIVGSVIVCTSHVIGLDDEYTDDELLKLRNKIDEMNTQLGQEVDTWRQSFEVEAKRNADEEEAKRIADEAAEAKRIADEAEAKRKADEAAEAKRKADEAAEAKRVANEAEAKRIAGGSETH</sequence>
<protein>
    <recommendedName>
        <fullName evidence="2">Sieve element occlusion N-terminal domain-containing protein</fullName>
    </recommendedName>
</protein>
<dbReference type="PANTHER" id="PTHR33232">
    <property type="entry name" value="PROTEIN SIEVE ELEMENT OCCLUSION B-LIKE"/>
    <property type="match status" value="1"/>
</dbReference>
<organism evidence="3 4">
    <name type="scientific">Protea cynaroides</name>
    <dbReference type="NCBI Taxonomy" id="273540"/>
    <lineage>
        <taxon>Eukaryota</taxon>
        <taxon>Viridiplantae</taxon>
        <taxon>Streptophyta</taxon>
        <taxon>Embryophyta</taxon>
        <taxon>Tracheophyta</taxon>
        <taxon>Spermatophyta</taxon>
        <taxon>Magnoliopsida</taxon>
        <taxon>Proteales</taxon>
        <taxon>Proteaceae</taxon>
        <taxon>Protea</taxon>
    </lineage>
</organism>
<dbReference type="Proteomes" id="UP001141806">
    <property type="component" value="Unassembled WGS sequence"/>
</dbReference>
<dbReference type="Pfam" id="PF14576">
    <property type="entry name" value="SEO_N"/>
    <property type="match status" value="2"/>
</dbReference>
<reference evidence="3" key="1">
    <citation type="journal article" date="2023" name="Plant J.">
        <title>The genome of the king protea, Protea cynaroides.</title>
        <authorList>
            <person name="Chang J."/>
            <person name="Duong T.A."/>
            <person name="Schoeman C."/>
            <person name="Ma X."/>
            <person name="Roodt D."/>
            <person name="Barker N."/>
            <person name="Li Z."/>
            <person name="Van de Peer Y."/>
            <person name="Mizrachi E."/>
        </authorList>
    </citation>
    <scope>NUCLEOTIDE SEQUENCE</scope>
    <source>
        <tissue evidence="3">Young leaves</tissue>
    </source>
</reference>
<name>A0A9Q0KSH7_9MAGN</name>
<keyword evidence="4" id="KW-1185">Reference proteome</keyword>
<evidence type="ECO:0000313" key="4">
    <source>
        <dbReference type="Proteomes" id="UP001141806"/>
    </source>
</evidence>
<dbReference type="EMBL" id="JAMYWD010000003">
    <property type="protein sequence ID" value="KAJ4975902.1"/>
    <property type="molecule type" value="Genomic_DNA"/>
</dbReference>
<dbReference type="AlphaFoldDB" id="A0A9Q0KSH7"/>
<dbReference type="InterPro" id="IPR039299">
    <property type="entry name" value="SEOA"/>
</dbReference>